<protein>
    <recommendedName>
        <fullName evidence="7">FAD/NAD(P)-binding domain-containing protein</fullName>
    </recommendedName>
</protein>
<dbReference type="GO" id="GO:0004499">
    <property type="term" value="F:N,N-dimethylaniline monooxygenase activity"/>
    <property type="evidence" value="ECO:0007669"/>
    <property type="project" value="InterPro"/>
</dbReference>
<keyword evidence="3" id="KW-0274">FAD</keyword>
<comment type="similarity">
    <text evidence="1">Belongs to the FAD-binding monooxygenase family.</text>
</comment>
<dbReference type="STRING" id="913774.A0A0C3GBL8"/>
<dbReference type="AlphaFoldDB" id="A0A0C3GBL8"/>
<evidence type="ECO:0000256" key="4">
    <source>
        <dbReference type="ARBA" id="ARBA00023002"/>
    </source>
</evidence>
<dbReference type="InterPro" id="IPR051209">
    <property type="entry name" value="FAD-bind_Monooxygenase_sf"/>
</dbReference>
<gene>
    <name evidence="5" type="ORF">OIDMADRAFT_46192</name>
</gene>
<dbReference type="EMBL" id="KN832894">
    <property type="protein sequence ID" value="KIM93575.1"/>
    <property type="molecule type" value="Genomic_DNA"/>
</dbReference>
<dbReference type="SUPFAM" id="SSF51905">
    <property type="entry name" value="FAD/NAD(P)-binding domain"/>
    <property type="match status" value="2"/>
</dbReference>
<evidence type="ECO:0000256" key="3">
    <source>
        <dbReference type="ARBA" id="ARBA00022827"/>
    </source>
</evidence>
<evidence type="ECO:0000256" key="2">
    <source>
        <dbReference type="ARBA" id="ARBA00022630"/>
    </source>
</evidence>
<sequence>MSPRVPPNPLERCIDDYRPMKVICIGAGMCGIAVGCMFPEKIPNLDLVIYEKNSDVGGTWFENHYPGLRPDLTPHVYQYTFASNPNWSRFYPPGPEFEEYLKGVAKKYDVYKKTKFGHRFQSATWHEDLGQWEVTVLRTEDNTVIHDFAEIIIKATGFVNDWRWPNVPGREEFQGTMLHTANWDDNFDPTGKNVAVLGYGSTGVQVTPAIQPIVKHLDHYVRGKVWVPPGGGTCMEELIERGVSQNFDHTLEERKHFTENPQAYLAYRKKMEMYCNKVQRFAFTGTPELAGFTALLDANMKKTTESKPELYDTLKPDYPPGCRRLIMGQGWLECLTKPNATLIPKDVKRFTKTGIEDADGVHRVYDAIICATGFDTHLDNRSTPYIGKGGVTLAEVWDPDPVAYFSVSPEKMPNMFLMFGPNSAPFAGSIVHVFEAAAGYIIKCIQKMQKEYIKSMVVKPAALKAWIKHVDYHMSRTTLSATCVTWFKRGKPNGRVITSWPGSAMHGYHGWENPRFEDFEYESWLPEDDPLAYLGNGQTVAEKTDVGDTTGYMDYEDVEKATGELAGIQKKTAALNEGAIADMKGVNGHITPAVEDTMDESMLSSEEDYAGKTGDLPNGHILEAANLNASAPLVNGKIEAYEHNE</sequence>
<dbReference type="GO" id="GO:0050660">
    <property type="term" value="F:flavin adenine dinucleotide binding"/>
    <property type="evidence" value="ECO:0007669"/>
    <property type="project" value="InterPro"/>
</dbReference>
<evidence type="ECO:0000313" key="6">
    <source>
        <dbReference type="Proteomes" id="UP000054321"/>
    </source>
</evidence>
<dbReference type="Gene3D" id="3.50.50.60">
    <property type="entry name" value="FAD/NAD(P)-binding domain"/>
    <property type="match status" value="2"/>
</dbReference>
<dbReference type="Proteomes" id="UP000054321">
    <property type="component" value="Unassembled WGS sequence"/>
</dbReference>
<evidence type="ECO:0000313" key="5">
    <source>
        <dbReference type="EMBL" id="KIM93575.1"/>
    </source>
</evidence>
<dbReference type="Pfam" id="PF00743">
    <property type="entry name" value="FMO-like"/>
    <property type="match status" value="1"/>
</dbReference>
<dbReference type="InterPro" id="IPR020946">
    <property type="entry name" value="Flavin_mOase-like"/>
</dbReference>
<dbReference type="InParanoid" id="A0A0C3GBL8"/>
<accession>A0A0C3GBL8</accession>
<keyword evidence="6" id="KW-1185">Reference proteome</keyword>
<reference evidence="6" key="2">
    <citation type="submission" date="2015-01" db="EMBL/GenBank/DDBJ databases">
        <title>Evolutionary Origins and Diversification of the Mycorrhizal Mutualists.</title>
        <authorList>
            <consortium name="DOE Joint Genome Institute"/>
            <consortium name="Mycorrhizal Genomics Consortium"/>
            <person name="Kohler A."/>
            <person name="Kuo A."/>
            <person name="Nagy L.G."/>
            <person name="Floudas D."/>
            <person name="Copeland A."/>
            <person name="Barry K.W."/>
            <person name="Cichocki N."/>
            <person name="Veneault-Fourrey C."/>
            <person name="LaButti K."/>
            <person name="Lindquist E.A."/>
            <person name="Lipzen A."/>
            <person name="Lundell T."/>
            <person name="Morin E."/>
            <person name="Murat C."/>
            <person name="Riley R."/>
            <person name="Ohm R."/>
            <person name="Sun H."/>
            <person name="Tunlid A."/>
            <person name="Henrissat B."/>
            <person name="Grigoriev I.V."/>
            <person name="Hibbett D.S."/>
            <person name="Martin F."/>
        </authorList>
    </citation>
    <scope>NUCLEOTIDE SEQUENCE [LARGE SCALE GENOMIC DNA]</scope>
    <source>
        <strain evidence="6">Zn</strain>
    </source>
</reference>
<organism evidence="5 6">
    <name type="scientific">Oidiodendron maius (strain Zn)</name>
    <dbReference type="NCBI Taxonomy" id="913774"/>
    <lineage>
        <taxon>Eukaryota</taxon>
        <taxon>Fungi</taxon>
        <taxon>Dikarya</taxon>
        <taxon>Ascomycota</taxon>
        <taxon>Pezizomycotina</taxon>
        <taxon>Leotiomycetes</taxon>
        <taxon>Leotiomycetes incertae sedis</taxon>
        <taxon>Myxotrichaceae</taxon>
        <taxon>Oidiodendron</taxon>
    </lineage>
</organism>
<dbReference type="GO" id="GO:0050661">
    <property type="term" value="F:NADP binding"/>
    <property type="evidence" value="ECO:0007669"/>
    <property type="project" value="InterPro"/>
</dbReference>
<keyword evidence="2" id="KW-0285">Flavoprotein</keyword>
<dbReference type="PANTHER" id="PTHR42877:SF7">
    <property type="entry name" value="FLAVIN-BINDING MONOOXYGENASE-RELATED"/>
    <property type="match status" value="1"/>
</dbReference>
<name>A0A0C3GBL8_OIDMZ</name>
<evidence type="ECO:0008006" key="7">
    <source>
        <dbReference type="Google" id="ProtNLM"/>
    </source>
</evidence>
<dbReference type="HOGENOM" id="CLU_006937_6_1_1"/>
<dbReference type="InterPro" id="IPR036188">
    <property type="entry name" value="FAD/NAD-bd_sf"/>
</dbReference>
<dbReference type="PANTHER" id="PTHR42877">
    <property type="entry name" value="L-ORNITHINE N(5)-MONOOXYGENASE-RELATED"/>
    <property type="match status" value="1"/>
</dbReference>
<proteinExistence type="inferred from homology"/>
<reference evidence="5 6" key="1">
    <citation type="submission" date="2014-04" db="EMBL/GenBank/DDBJ databases">
        <authorList>
            <consortium name="DOE Joint Genome Institute"/>
            <person name="Kuo A."/>
            <person name="Martino E."/>
            <person name="Perotto S."/>
            <person name="Kohler A."/>
            <person name="Nagy L.G."/>
            <person name="Floudas D."/>
            <person name="Copeland A."/>
            <person name="Barry K.W."/>
            <person name="Cichocki N."/>
            <person name="Veneault-Fourrey C."/>
            <person name="LaButti K."/>
            <person name="Lindquist E.A."/>
            <person name="Lipzen A."/>
            <person name="Lundell T."/>
            <person name="Morin E."/>
            <person name="Murat C."/>
            <person name="Sun H."/>
            <person name="Tunlid A."/>
            <person name="Henrissat B."/>
            <person name="Grigoriev I.V."/>
            <person name="Hibbett D.S."/>
            <person name="Martin F."/>
            <person name="Nordberg H.P."/>
            <person name="Cantor M.N."/>
            <person name="Hua S.X."/>
        </authorList>
    </citation>
    <scope>NUCLEOTIDE SEQUENCE [LARGE SCALE GENOMIC DNA]</scope>
    <source>
        <strain evidence="5 6">Zn</strain>
    </source>
</reference>
<dbReference type="OrthoDB" id="74360at2759"/>
<keyword evidence="4" id="KW-0560">Oxidoreductase</keyword>
<evidence type="ECO:0000256" key="1">
    <source>
        <dbReference type="ARBA" id="ARBA00010139"/>
    </source>
</evidence>